<comment type="caution">
    <text evidence="1">The sequence shown here is derived from an EMBL/GenBank/DDBJ whole genome shotgun (WGS) entry which is preliminary data.</text>
</comment>
<gene>
    <name evidence="1" type="ORF">Adt_31572</name>
</gene>
<sequence length="186" mass="21162">MDKDISRASADSQAELLVCLSEDLVAALKRPTLELSASARLTLRWIHQEVSILLSENVELRAKKARFVQTVAENESLNIDINSAKSKLNELSAEVMIEDSLLISLESKMKELQPKIDDCKMRFAAKKCNTSLEIEQTKAMMARYSELVADDPYAVMETLSTVDTCQRSEWSKLRDQMWYVLEELNQ</sequence>
<name>A0ABD1REG3_9LAMI</name>
<protein>
    <submittedName>
        <fullName evidence="1">Uncharacterized protein</fullName>
    </submittedName>
</protein>
<evidence type="ECO:0000313" key="2">
    <source>
        <dbReference type="Proteomes" id="UP001604336"/>
    </source>
</evidence>
<keyword evidence="2" id="KW-1185">Reference proteome</keyword>
<dbReference type="AlphaFoldDB" id="A0ABD1REG3"/>
<proteinExistence type="predicted"/>
<organism evidence="1 2">
    <name type="scientific">Abeliophyllum distichum</name>
    <dbReference type="NCBI Taxonomy" id="126358"/>
    <lineage>
        <taxon>Eukaryota</taxon>
        <taxon>Viridiplantae</taxon>
        <taxon>Streptophyta</taxon>
        <taxon>Embryophyta</taxon>
        <taxon>Tracheophyta</taxon>
        <taxon>Spermatophyta</taxon>
        <taxon>Magnoliopsida</taxon>
        <taxon>eudicotyledons</taxon>
        <taxon>Gunneridae</taxon>
        <taxon>Pentapetalae</taxon>
        <taxon>asterids</taxon>
        <taxon>lamiids</taxon>
        <taxon>Lamiales</taxon>
        <taxon>Oleaceae</taxon>
        <taxon>Forsythieae</taxon>
        <taxon>Abeliophyllum</taxon>
    </lineage>
</organism>
<reference evidence="2" key="1">
    <citation type="submission" date="2024-07" db="EMBL/GenBank/DDBJ databases">
        <title>Two chromosome-level genome assemblies of Korean endemic species Abeliophyllum distichum and Forsythia ovata (Oleaceae).</title>
        <authorList>
            <person name="Jang H."/>
        </authorList>
    </citation>
    <scope>NUCLEOTIDE SEQUENCE [LARGE SCALE GENOMIC DNA]</scope>
</reference>
<dbReference type="Proteomes" id="UP001604336">
    <property type="component" value="Unassembled WGS sequence"/>
</dbReference>
<dbReference type="EMBL" id="JBFOLK010000009">
    <property type="protein sequence ID" value="KAL2486816.1"/>
    <property type="molecule type" value="Genomic_DNA"/>
</dbReference>
<evidence type="ECO:0000313" key="1">
    <source>
        <dbReference type="EMBL" id="KAL2486816.1"/>
    </source>
</evidence>
<accession>A0ABD1REG3</accession>